<proteinExistence type="inferred from homology"/>
<gene>
    <name evidence="2" type="ORF">GA0074695_1465</name>
</gene>
<dbReference type="Pfam" id="PF02556">
    <property type="entry name" value="SecB"/>
    <property type="match status" value="1"/>
</dbReference>
<dbReference type="GO" id="GO:0015031">
    <property type="term" value="P:protein transport"/>
    <property type="evidence" value="ECO:0007669"/>
    <property type="project" value="InterPro"/>
</dbReference>
<dbReference type="AlphaFoldDB" id="A0A1C4VH22"/>
<evidence type="ECO:0000256" key="1">
    <source>
        <dbReference type="ARBA" id="ARBA00009990"/>
    </source>
</evidence>
<dbReference type="InterPro" id="IPR003708">
    <property type="entry name" value="SecB"/>
</dbReference>
<dbReference type="EMBL" id="LT607411">
    <property type="protein sequence ID" value="SCE83266.1"/>
    <property type="molecule type" value="Genomic_DNA"/>
</dbReference>
<dbReference type="InterPro" id="IPR035958">
    <property type="entry name" value="SecB-like_sf"/>
</dbReference>
<keyword evidence="3" id="KW-1185">Reference proteome</keyword>
<sequence length="163" mass="17900">MQIRDELQRNAARVAANAELRDVRAMELHADLISIPDTDDLAFEVAIESAYSSMSEEGRCVYRLRVNVVAREGEEEVFKARVTMAALYSLPPDASDDELRAFGDVTAALALYPYVRAAVQDLASRMGIPSVTLPVYQIALELEDGESAPAGQKKIEAEEQHSS</sequence>
<dbReference type="GO" id="GO:0051262">
    <property type="term" value="P:protein tetramerization"/>
    <property type="evidence" value="ECO:0007669"/>
    <property type="project" value="InterPro"/>
</dbReference>
<reference evidence="3" key="1">
    <citation type="submission" date="2016-06" db="EMBL/GenBank/DDBJ databases">
        <authorList>
            <person name="Varghese N."/>
            <person name="Submissions Spin"/>
        </authorList>
    </citation>
    <scope>NUCLEOTIDE SEQUENCE [LARGE SCALE GENOMIC DNA]</scope>
    <source>
        <strain evidence="3">DSM 43909</strain>
    </source>
</reference>
<evidence type="ECO:0000313" key="3">
    <source>
        <dbReference type="Proteomes" id="UP000198242"/>
    </source>
</evidence>
<comment type="similarity">
    <text evidence="1">Belongs to the SecB family.</text>
</comment>
<accession>A0A1C4VH22</accession>
<dbReference type="GO" id="GO:0051082">
    <property type="term" value="F:unfolded protein binding"/>
    <property type="evidence" value="ECO:0007669"/>
    <property type="project" value="InterPro"/>
</dbReference>
<dbReference type="Gene3D" id="3.10.420.10">
    <property type="entry name" value="SecB-like"/>
    <property type="match status" value="1"/>
</dbReference>
<evidence type="ECO:0000313" key="2">
    <source>
        <dbReference type="EMBL" id="SCE83266.1"/>
    </source>
</evidence>
<dbReference type="Proteomes" id="UP000198242">
    <property type="component" value="Chromosome I"/>
</dbReference>
<dbReference type="RefSeq" id="WP_167402561.1">
    <property type="nucleotide sequence ID" value="NZ_LT607411.1"/>
</dbReference>
<organism evidence="2 3">
    <name type="scientific">Micromonospora viridifaciens</name>
    <dbReference type="NCBI Taxonomy" id="1881"/>
    <lineage>
        <taxon>Bacteria</taxon>
        <taxon>Bacillati</taxon>
        <taxon>Actinomycetota</taxon>
        <taxon>Actinomycetes</taxon>
        <taxon>Micromonosporales</taxon>
        <taxon>Micromonosporaceae</taxon>
        <taxon>Micromonospora</taxon>
    </lineage>
</organism>
<name>A0A1C4VH22_MICVI</name>
<protein>
    <submittedName>
        <fullName evidence="2">Preprotein translocase subunit SecB</fullName>
    </submittedName>
</protein>
<dbReference type="SUPFAM" id="SSF54611">
    <property type="entry name" value="SecB-like"/>
    <property type="match status" value="1"/>
</dbReference>